<evidence type="ECO:0000313" key="6">
    <source>
        <dbReference type="Proteomes" id="UP000324800"/>
    </source>
</evidence>
<dbReference type="PROSITE" id="PS50237">
    <property type="entry name" value="HECT"/>
    <property type="match status" value="1"/>
</dbReference>
<evidence type="ECO:0000313" key="5">
    <source>
        <dbReference type="EMBL" id="KAA6329962.1"/>
    </source>
</evidence>
<name>A0A5J4R8C6_9EUKA</name>
<feature type="non-terminal residue" evidence="5">
    <location>
        <position position="1"/>
    </location>
</feature>
<feature type="non-terminal residue" evidence="5">
    <location>
        <position position="223"/>
    </location>
</feature>
<reference evidence="5 6" key="1">
    <citation type="submission" date="2019-03" db="EMBL/GenBank/DDBJ databases">
        <title>Single cell metagenomics reveals metabolic interactions within the superorganism composed of flagellate Streblomastix strix and complex community of Bacteroidetes bacteria on its surface.</title>
        <authorList>
            <person name="Treitli S.C."/>
            <person name="Kolisko M."/>
            <person name="Husnik F."/>
            <person name="Keeling P."/>
            <person name="Hampl V."/>
        </authorList>
    </citation>
    <scope>NUCLEOTIDE SEQUENCE [LARGE SCALE GENOMIC DNA]</scope>
    <source>
        <strain evidence="5">ST1C</strain>
    </source>
</reference>
<evidence type="ECO:0000256" key="3">
    <source>
        <dbReference type="SAM" id="MobiDB-lite"/>
    </source>
</evidence>
<dbReference type="Proteomes" id="UP000324800">
    <property type="component" value="Unassembled WGS sequence"/>
</dbReference>
<accession>A0A5J4R8C6</accession>
<gene>
    <name evidence="5" type="ORF">EZS28_053556</name>
</gene>
<feature type="compositionally biased region" description="Low complexity" evidence="3">
    <location>
        <begin position="184"/>
        <end position="203"/>
    </location>
</feature>
<dbReference type="InterPro" id="IPR000569">
    <property type="entry name" value="HECT_dom"/>
</dbReference>
<organism evidence="5 6">
    <name type="scientific">Streblomastix strix</name>
    <dbReference type="NCBI Taxonomy" id="222440"/>
    <lineage>
        <taxon>Eukaryota</taxon>
        <taxon>Metamonada</taxon>
        <taxon>Preaxostyla</taxon>
        <taxon>Oxymonadida</taxon>
        <taxon>Streblomastigidae</taxon>
        <taxon>Streblomastix</taxon>
    </lineage>
</organism>
<evidence type="ECO:0000256" key="1">
    <source>
        <dbReference type="ARBA" id="ARBA00022786"/>
    </source>
</evidence>
<evidence type="ECO:0000256" key="2">
    <source>
        <dbReference type="PROSITE-ProRule" id="PRU00104"/>
    </source>
</evidence>
<dbReference type="InterPro" id="IPR035983">
    <property type="entry name" value="Hect_E3_ubiquitin_ligase"/>
</dbReference>
<protein>
    <recommendedName>
        <fullName evidence="4">HECT domain-containing protein</fullName>
    </recommendedName>
</protein>
<keyword evidence="1 2" id="KW-0833">Ubl conjugation pathway</keyword>
<sequence length="223" mass="24007">AIDIGGVRREWFVSLVHALTSPELGLFEANPSNDYRLSFSKYACSAVNGKNKNNFKAPIGSNMESDLSPSPADSTVAQIYPLTPTVKEQEMDHVDLDTQHIKQTHPDGLQVQAPLPLAAPTECIQSSQQQYPIQNIQSSVAVPKPPPDNLDDVHVSPPGYQLRNIFVNQFNQLRNSPSPSPPISDQTLTSSTPSTPVPSISASQMSQTSISASFPAAAQMSIG</sequence>
<dbReference type="GO" id="GO:0004842">
    <property type="term" value="F:ubiquitin-protein transferase activity"/>
    <property type="evidence" value="ECO:0007669"/>
    <property type="project" value="InterPro"/>
</dbReference>
<feature type="region of interest" description="Disordered" evidence="3">
    <location>
        <begin position="172"/>
        <end position="208"/>
    </location>
</feature>
<comment type="caution">
    <text evidence="5">The sequence shown here is derived from an EMBL/GenBank/DDBJ whole genome shotgun (WGS) entry which is preliminary data.</text>
</comment>
<dbReference type="Gene3D" id="3.90.1750.10">
    <property type="entry name" value="Hect, E3 ligase catalytic domains"/>
    <property type="match status" value="1"/>
</dbReference>
<comment type="caution">
    <text evidence="2">Lacks conserved residue(s) required for the propagation of feature annotation.</text>
</comment>
<dbReference type="SUPFAM" id="SSF56204">
    <property type="entry name" value="Hect, E3 ligase catalytic domain"/>
    <property type="match status" value="1"/>
</dbReference>
<feature type="domain" description="HECT" evidence="4">
    <location>
        <begin position="1"/>
        <end position="56"/>
    </location>
</feature>
<dbReference type="AlphaFoldDB" id="A0A5J4R8C6"/>
<evidence type="ECO:0000259" key="4">
    <source>
        <dbReference type="PROSITE" id="PS50237"/>
    </source>
</evidence>
<proteinExistence type="predicted"/>
<dbReference type="EMBL" id="SNRW01042947">
    <property type="protein sequence ID" value="KAA6329962.1"/>
    <property type="molecule type" value="Genomic_DNA"/>
</dbReference>